<accession>A0A835ULL9</accession>
<protein>
    <recommendedName>
        <fullName evidence="1">VQ domain-containing protein</fullName>
    </recommendedName>
</protein>
<dbReference type="AlphaFoldDB" id="A0A835ULL9"/>
<dbReference type="Proteomes" id="UP000639772">
    <property type="component" value="Chromosome 9"/>
</dbReference>
<dbReference type="PANTHER" id="PTHR33143">
    <property type="entry name" value="F16F4.1 PROTEIN-RELATED"/>
    <property type="match status" value="1"/>
</dbReference>
<dbReference type="EMBL" id="JADCNM010000009">
    <property type="protein sequence ID" value="KAG0467754.1"/>
    <property type="molecule type" value="Genomic_DNA"/>
</dbReference>
<dbReference type="OrthoDB" id="1518325at2759"/>
<dbReference type="InterPro" id="IPR039607">
    <property type="entry name" value="VQ_8/17/18/20/21/25"/>
</dbReference>
<organism evidence="2 3">
    <name type="scientific">Vanilla planifolia</name>
    <name type="common">Vanilla</name>
    <dbReference type="NCBI Taxonomy" id="51239"/>
    <lineage>
        <taxon>Eukaryota</taxon>
        <taxon>Viridiplantae</taxon>
        <taxon>Streptophyta</taxon>
        <taxon>Embryophyta</taxon>
        <taxon>Tracheophyta</taxon>
        <taxon>Spermatophyta</taxon>
        <taxon>Magnoliopsida</taxon>
        <taxon>Liliopsida</taxon>
        <taxon>Asparagales</taxon>
        <taxon>Orchidaceae</taxon>
        <taxon>Vanilloideae</taxon>
        <taxon>Vanilleae</taxon>
        <taxon>Vanilla</taxon>
    </lineage>
</organism>
<gene>
    <name evidence="2" type="ORF">HPP92_017082</name>
</gene>
<name>A0A835ULL9_VANPL</name>
<dbReference type="InterPro" id="IPR008889">
    <property type="entry name" value="VQ"/>
</dbReference>
<dbReference type="GO" id="GO:0005634">
    <property type="term" value="C:nucleus"/>
    <property type="evidence" value="ECO:0007669"/>
    <property type="project" value="TreeGrafter"/>
</dbReference>
<proteinExistence type="predicted"/>
<feature type="domain" description="VQ" evidence="1">
    <location>
        <begin position="40"/>
        <end position="63"/>
    </location>
</feature>
<evidence type="ECO:0000313" key="2">
    <source>
        <dbReference type="EMBL" id="KAG0467754.1"/>
    </source>
</evidence>
<sequence length="115" mass="12291">MPSSTSTSSSSSSSTSLRVAKGSWRAKKICQPPAIIHIQPPKVVHAKPQDFMKVVQLLTGNSPVPVDPPAPEACSPACSPSLSFCKASSPCMLRPVLDINVAYDEDQNCGEFSFW</sequence>
<comment type="caution">
    <text evidence="2">The sequence shown here is derived from an EMBL/GenBank/DDBJ whole genome shotgun (WGS) entry which is preliminary data.</text>
</comment>
<evidence type="ECO:0000259" key="1">
    <source>
        <dbReference type="Pfam" id="PF05678"/>
    </source>
</evidence>
<evidence type="ECO:0000313" key="3">
    <source>
        <dbReference type="Proteomes" id="UP000639772"/>
    </source>
</evidence>
<dbReference type="PANTHER" id="PTHR33143:SF6">
    <property type="entry name" value="OS08G0102900 PROTEIN"/>
    <property type="match status" value="1"/>
</dbReference>
<reference evidence="2 3" key="1">
    <citation type="journal article" date="2020" name="Nat. Food">
        <title>A phased Vanilla planifolia genome enables genetic improvement of flavour and production.</title>
        <authorList>
            <person name="Hasing T."/>
            <person name="Tang H."/>
            <person name="Brym M."/>
            <person name="Khazi F."/>
            <person name="Huang T."/>
            <person name="Chambers A.H."/>
        </authorList>
    </citation>
    <scope>NUCLEOTIDE SEQUENCE [LARGE SCALE GENOMIC DNA]</scope>
    <source>
        <tissue evidence="2">Leaf</tissue>
    </source>
</reference>
<dbReference type="Pfam" id="PF05678">
    <property type="entry name" value="VQ"/>
    <property type="match status" value="1"/>
</dbReference>